<dbReference type="Pfam" id="PF17127">
    <property type="entry name" value="DUF5106"/>
    <property type="match status" value="1"/>
</dbReference>
<dbReference type="EMBL" id="JADIMV010000013">
    <property type="protein sequence ID" value="MBO8439130.1"/>
    <property type="molecule type" value="Genomic_DNA"/>
</dbReference>
<evidence type="ECO:0000313" key="4">
    <source>
        <dbReference type="EMBL" id="MBO8439130.1"/>
    </source>
</evidence>
<protein>
    <submittedName>
        <fullName evidence="4">DUF5106 domain-containing protein</fullName>
    </submittedName>
</protein>
<accession>A0A940DHU3</accession>
<evidence type="ECO:0000259" key="2">
    <source>
        <dbReference type="Pfam" id="PF00578"/>
    </source>
</evidence>
<evidence type="ECO:0000256" key="1">
    <source>
        <dbReference type="SAM" id="MobiDB-lite"/>
    </source>
</evidence>
<dbReference type="GO" id="GO:0016209">
    <property type="term" value="F:antioxidant activity"/>
    <property type="evidence" value="ECO:0007669"/>
    <property type="project" value="InterPro"/>
</dbReference>
<name>A0A940DHU3_9BACT</name>
<dbReference type="Gene3D" id="3.40.30.10">
    <property type="entry name" value="Glutaredoxin"/>
    <property type="match status" value="1"/>
</dbReference>
<organism evidence="4 5">
    <name type="scientific">Candidatus Aphodosoma intestinipullorum</name>
    <dbReference type="NCBI Taxonomy" id="2840674"/>
    <lineage>
        <taxon>Bacteria</taxon>
        <taxon>Pseudomonadati</taxon>
        <taxon>Bacteroidota</taxon>
        <taxon>Bacteroidia</taxon>
        <taxon>Bacteroidales</taxon>
        <taxon>Candidatus Aphodosoma</taxon>
    </lineage>
</organism>
<reference evidence="4" key="2">
    <citation type="journal article" date="2021" name="PeerJ">
        <title>Extensive microbial diversity within the chicken gut microbiome revealed by metagenomics and culture.</title>
        <authorList>
            <person name="Gilroy R."/>
            <person name="Ravi A."/>
            <person name="Getino M."/>
            <person name="Pursley I."/>
            <person name="Horton D.L."/>
            <person name="Alikhan N.F."/>
            <person name="Baker D."/>
            <person name="Gharbi K."/>
            <person name="Hall N."/>
            <person name="Watson M."/>
            <person name="Adriaenssens E.M."/>
            <person name="Foster-Nyarko E."/>
            <person name="Jarju S."/>
            <person name="Secka A."/>
            <person name="Antonio M."/>
            <person name="Oren A."/>
            <person name="Chaudhuri R.R."/>
            <person name="La Ragione R."/>
            <person name="Hildebrand F."/>
            <person name="Pallen M.J."/>
        </authorList>
    </citation>
    <scope>NUCLEOTIDE SEQUENCE</scope>
    <source>
        <strain evidence="4">3924</strain>
    </source>
</reference>
<feature type="domain" description="DUF5106" evidence="3">
    <location>
        <begin position="36"/>
        <end position="163"/>
    </location>
</feature>
<evidence type="ECO:0000259" key="3">
    <source>
        <dbReference type="Pfam" id="PF17127"/>
    </source>
</evidence>
<evidence type="ECO:0000313" key="5">
    <source>
        <dbReference type="Proteomes" id="UP000712007"/>
    </source>
</evidence>
<dbReference type="PROSITE" id="PS51257">
    <property type="entry name" value="PROKAR_LIPOPROTEIN"/>
    <property type="match status" value="1"/>
</dbReference>
<dbReference type="SUPFAM" id="SSF52833">
    <property type="entry name" value="Thioredoxin-like"/>
    <property type="match status" value="1"/>
</dbReference>
<dbReference type="InterPro" id="IPR036249">
    <property type="entry name" value="Thioredoxin-like_sf"/>
</dbReference>
<feature type="domain" description="Alkyl hydroperoxide reductase subunit C/ Thiol specific antioxidant" evidence="2">
    <location>
        <begin position="173"/>
        <end position="289"/>
    </location>
</feature>
<dbReference type="Proteomes" id="UP000712007">
    <property type="component" value="Unassembled WGS sequence"/>
</dbReference>
<dbReference type="InterPro" id="IPR033395">
    <property type="entry name" value="DUF5106"/>
</dbReference>
<reference evidence="4" key="1">
    <citation type="submission" date="2020-10" db="EMBL/GenBank/DDBJ databases">
        <authorList>
            <person name="Gilroy R."/>
        </authorList>
    </citation>
    <scope>NUCLEOTIDE SEQUENCE</scope>
    <source>
        <strain evidence="4">3924</strain>
    </source>
</reference>
<gene>
    <name evidence="4" type="ORF">IAC51_00590</name>
</gene>
<sequence length="383" mass="41960">MNSRLILVLLLAVIALAGCRTGGGEGRGEQDTAQNHTLTMPEPPAMMTGDSLRIDYMAAHYWAGLDVADTTWATDTAALEQAVADWTALAGLLPPHRAAELTADALRRTGCTPALQRLMYDVMTHYFCHPNSPYRDERVCLALHGAASVSETLDSTTRAAARRKAAVGGRNSVGSVAADFAFLTREGVTRRLSDICGRYILLLFYDPSCDDCRRTEAEIAASRHIGRMIDAGEMAVVAISPDGDTDEWRSHAATMPDAWTVGCDTAHSIDRDGLYLIAATPTLYLLDSAQCVLLKDTDVREVIRLTTPPHHAPSDVCYRKLKTRTLAEAPPKPSRRLTEAPLYFQPSFSLVIRDRIRLNKSNQTSLSLLYSTFTIFVPEILHG</sequence>
<dbReference type="AlphaFoldDB" id="A0A940DHU3"/>
<feature type="region of interest" description="Disordered" evidence="1">
    <location>
        <begin position="23"/>
        <end position="44"/>
    </location>
</feature>
<dbReference type="GO" id="GO:0016491">
    <property type="term" value="F:oxidoreductase activity"/>
    <property type="evidence" value="ECO:0007669"/>
    <property type="project" value="InterPro"/>
</dbReference>
<proteinExistence type="predicted"/>
<comment type="caution">
    <text evidence="4">The sequence shown here is derived from an EMBL/GenBank/DDBJ whole genome shotgun (WGS) entry which is preliminary data.</text>
</comment>
<dbReference type="InterPro" id="IPR000866">
    <property type="entry name" value="AhpC/TSA"/>
</dbReference>
<dbReference type="Pfam" id="PF00578">
    <property type="entry name" value="AhpC-TSA"/>
    <property type="match status" value="1"/>
</dbReference>